<comment type="caution">
    <text evidence="2">The sequence shown here is derived from an EMBL/GenBank/DDBJ whole genome shotgun (WGS) entry which is preliminary data.</text>
</comment>
<dbReference type="AlphaFoldDB" id="A0A0N0NP51"/>
<proteinExistence type="predicted"/>
<dbReference type="GeneID" id="28737681"/>
<sequence>METIEPDYLVCGAGAMGMAFVDTLVSDTTATIAIVDRYAQPGGHWTRAYPFVHLHHSSVFYGVNSRILGDQKTDVVGWNKGNSTMAPGLEVRAYYTNVMHSTFLPSGRVTYYPMHEYTGNGEFRSLLTSKTYHVGEKTKIVDATYMNVEVPSMRPPPYKISNEVEVIAPNNLPDIQRPYAGYTVVGSGKTSIDSCLWLLANGIDPAHITWIRPRDMWCFDRAIMQPPDRFRDQNVAASMATGEAIMSATSIDDMWLRLEKAGVMLRVDEHAKPTMWRCATISVLELEQLKRIKNVVRKGRLRGVSNDQVTLESGSYTPVADSIYIDCSANSIPKQPSVPIFNGRHITLQPVRACQQVFSAAVIAHIEATYDDEKFKNDLTTPIPHPEHPDEYPGQRLQTLRNEIGWRTQPKTAAFVANSRLDVVGAMNPLPPSDPREREKFQAVVAAAFAAQMEKLEMLARSDSDREHSIGQKSEMAEARL</sequence>
<evidence type="ECO:0000313" key="3">
    <source>
        <dbReference type="Proteomes" id="UP000038010"/>
    </source>
</evidence>
<reference evidence="2 3" key="1">
    <citation type="submission" date="2015-06" db="EMBL/GenBank/DDBJ databases">
        <title>Draft genome of the ant-associated black yeast Phialophora attae CBS 131958.</title>
        <authorList>
            <person name="Moreno L.F."/>
            <person name="Stielow B.J."/>
            <person name="de Hoog S."/>
            <person name="Vicente V.A."/>
            <person name="Weiss V.A."/>
            <person name="de Vries M."/>
            <person name="Cruz L.M."/>
            <person name="Souza E.M."/>
        </authorList>
    </citation>
    <scope>NUCLEOTIDE SEQUENCE [LARGE SCALE GENOMIC DNA]</scope>
    <source>
        <strain evidence="2 3">CBS 131958</strain>
    </source>
</reference>
<organism evidence="2 3">
    <name type="scientific">Cyphellophora attinorum</name>
    <dbReference type="NCBI Taxonomy" id="1664694"/>
    <lineage>
        <taxon>Eukaryota</taxon>
        <taxon>Fungi</taxon>
        <taxon>Dikarya</taxon>
        <taxon>Ascomycota</taxon>
        <taxon>Pezizomycotina</taxon>
        <taxon>Eurotiomycetes</taxon>
        <taxon>Chaetothyriomycetidae</taxon>
        <taxon>Chaetothyriales</taxon>
        <taxon>Cyphellophoraceae</taxon>
        <taxon>Cyphellophora</taxon>
    </lineage>
</organism>
<dbReference type="OrthoDB" id="4114509at2759"/>
<dbReference type="Proteomes" id="UP000038010">
    <property type="component" value="Unassembled WGS sequence"/>
</dbReference>
<dbReference type="Gene3D" id="3.50.50.60">
    <property type="entry name" value="FAD/NAD(P)-binding domain"/>
    <property type="match status" value="1"/>
</dbReference>
<dbReference type="VEuPathDB" id="FungiDB:AB675_5579"/>
<dbReference type="RefSeq" id="XP_018002092.1">
    <property type="nucleotide sequence ID" value="XM_018145801.1"/>
</dbReference>
<feature type="region of interest" description="Disordered" evidence="1">
    <location>
        <begin position="460"/>
        <end position="481"/>
    </location>
</feature>
<dbReference type="EMBL" id="LFJN01000008">
    <property type="protein sequence ID" value="KPI42129.1"/>
    <property type="molecule type" value="Genomic_DNA"/>
</dbReference>
<accession>A0A0N0NP51</accession>
<gene>
    <name evidence="2" type="ORF">AB675_5579</name>
</gene>
<evidence type="ECO:0000313" key="2">
    <source>
        <dbReference type="EMBL" id="KPI42129.1"/>
    </source>
</evidence>
<evidence type="ECO:0000256" key="1">
    <source>
        <dbReference type="SAM" id="MobiDB-lite"/>
    </source>
</evidence>
<dbReference type="STRING" id="1664694.A0A0N0NP51"/>
<protein>
    <submittedName>
        <fullName evidence="2">Uncharacterized protein</fullName>
    </submittedName>
</protein>
<keyword evidence="3" id="KW-1185">Reference proteome</keyword>
<dbReference type="SUPFAM" id="SSF51905">
    <property type="entry name" value="FAD/NAD(P)-binding domain"/>
    <property type="match status" value="1"/>
</dbReference>
<dbReference type="InterPro" id="IPR036188">
    <property type="entry name" value="FAD/NAD-bd_sf"/>
</dbReference>
<name>A0A0N0NP51_9EURO</name>